<evidence type="ECO:0000313" key="1">
    <source>
        <dbReference type="EMBL" id="PHT76751.1"/>
    </source>
</evidence>
<dbReference type="AlphaFoldDB" id="A0A2G2Z4B3"/>
<dbReference type="EMBL" id="AYRZ02000007">
    <property type="protein sequence ID" value="PHT76751.1"/>
    <property type="molecule type" value="Genomic_DNA"/>
</dbReference>
<reference evidence="1 2" key="1">
    <citation type="journal article" date="2014" name="Nat. Genet.">
        <title>Genome sequence of the hot pepper provides insights into the evolution of pungency in Capsicum species.</title>
        <authorList>
            <person name="Kim S."/>
            <person name="Park M."/>
            <person name="Yeom S.I."/>
            <person name="Kim Y.M."/>
            <person name="Lee J.M."/>
            <person name="Lee H.A."/>
            <person name="Seo E."/>
            <person name="Choi J."/>
            <person name="Cheong K."/>
            <person name="Kim K.T."/>
            <person name="Jung K."/>
            <person name="Lee G.W."/>
            <person name="Oh S.K."/>
            <person name="Bae C."/>
            <person name="Kim S.B."/>
            <person name="Lee H.Y."/>
            <person name="Kim S.Y."/>
            <person name="Kim M.S."/>
            <person name="Kang B.C."/>
            <person name="Jo Y.D."/>
            <person name="Yang H.B."/>
            <person name="Jeong H.J."/>
            <person name="Kang W.H."/>
            <person name="Kwon J.K."/>
            <person name="Shin C."/>
            <person name="Lim J.Y."/>
            <person name="Park J.H."/>
            <person name="Huh J.H."/>
            <person name="Kim J.S."/>
            <person name="Kim B.D."/>
            <person name="Cohen O."/>
            <person name="Paran I."/>
            <person name="Suh M.C."/>
            <person name="Lee S.B."/>
            <person name="Kim Y.K."/>
            <person name="Shin Y."/>
            <person name="Noh S.J."/>
            <person name="Park J."/>
            <person name="Seo Y.S."/>
            <person name="Kwon S.Y."/>
            <person name="Kim H.A."/>
            <person name="Park J.M."/>
            <person name="Kim H.J."/>
            <person name="Choi S.B."/>
            <person name="Bosland P.W."/>
            <person name="Reeves G."/>
            <person name="Jo S.H."/>
            <person name="Lee B.W."/>
            <person name="Cho H.T."/>
            <person name="Choi H.S."/>
            <person name="Lee M.S."/>
            <person name="Yu Y."/>
            <person name="Do Choi Y."/>
            <person name="Park B.S."/>
            <person name="van Deynze A."/>
            <person name="Ashrafi H."/>
            <person name="Hill T."/>
            <person name="Kim W.T."/>
            <person name="Pai H.S."/>
            <person name="Ahn H.K."/>
            <person name="Yeam I."/>
            <person name="Giovannoni J.J."/>
            <person name="Rose J.K."/>
            <person name="Sorensen I."/>
            <person name="Lee S.J."/>
            <person name="Kim R.W."/>
            <person name="Choi I.Y."/>
            <person name="Choi B.S."/>
            <person name="Lim J.S."/>
            <person name="Lee Y.H."/>
            <person name="Choi D."/>
        </authorList>
    </citation>
    <scope>NUCLEOTIDE SEQUENCE [LARGE SCALE GENOMIC DNA]</scope>
    <source>
        <strain evidence="2">cv. CM334</strain>
    </source>
</reference>
<evidence type="ECO:0000313" key="2">
    <source>
        <dbReference type="Proteomes" id="UP000222542"/>
    </source>
</evidence>
<keyword evidence="2" id="KW-1185">Reference proteome</keyword>
<reference evidence="1 2" key="2">
    <citation type="journal article" date="2017" name="Genome Biol.">
        <title>New reference genome sequences of hot pepper reveal the massive evolution of plant disease-resistance genes by retroduplication.</title>
        <authorList>
            <person name="Kim S."/>
            <person name="Park J."/>
            <person name="Yeom S.I."/>
            <person name="Kim Y.M."/>
            <person name="Seo E."/>
            <person name="Kim K.T."/>
            <person name="Kim M.S."/>
            <person name="Lee J.M."/>
            <person name="Cheong K."/>
            <person name="Shin H.S."/>
            <person name="Kim S.B."/>
            <person name="Han K."/>
            <person name="Lee J."/>
            <person name="Park M."/>
            <person name="Lee H.A."/>
            <person name="Lee H.Y."/>
            <person name="Lee Y."/>
            <person name="Oh S."/>
            <person name="Lee J.H."/>
            <person name="Choi E."/>
            <person name="Choi E."/>
            <person name="Lee S.E."/>
            <person name="Jeon J."/>
            <person name="Kim H."/>
            <person name="Choi G."/>
            <person name="Song H."/>
            <person name="Lee J."/>
            <person name="Lee S.C."/>
            <person name="Kwon J.K."/>
            <person name="Lee H.Y."/>
            <person name="Koo N."/>
            <person name="Hong Y."/>
            <person name="Kim R.W."/>
            <person name="Kang W.H."/>
            <person name="Huh J.H."/>
            <person name="Kang B.C."/>
            <person name="Yang T.J."/>
            <person name="Lee Y.H."/>
            <person name="Bennetzen J.L."/>
            <person name="Choi D."/>
        </authorList>
    </citation>
    <scope>NUCLEOTIDE SEQUENCE [LARGE SCALE GENOMIC DNA]</scope>
    <source>
        <strain evidence="2">cv. CM334</strain>
    </source>
</reference>
<dbReference type="OMA" id="YMHLERT"/>
<gene>
    <name evidence="1" type="ORF">T459_20273</name>
</gene>
<comment type="caution">
    <text evidence="1">The sequence shown here is derived from an EMBL/GenBank/DDBJ whole genome shotgun (WGS) entry which is preliminary data.</text>
</comment>
<name>A0A2G2Z4B3_CAPAN</name>
<evidence type="ECO:0008006" key="3">
    <source>
        <dbReference type="Google" id="ProtNLM"/>
    </source>
</evidence>
<protein>
    <recommendedName>
        <fullName evidence="3">Retrotransposon gag domain-containing protein</fullName>
    </recommendedName>
</protein>
<proteinExistence type="predicted"/>
<dbReference type="Proteomes" id="UP000222542">
    <property type="component" value="Unassembled WGS sequence"/>
</dbReference>
<dbReference type="Gramene" id="PHT76751">
    <property type="protein sequence ID" value="PHT76751"/>
    <property type="gene ID" value="T459_20273"/>
</dbReference>
<dbReference type="PANTHER" id="PTHR33223">
    <property type="entry name" value="CCHC-TYPE DOMAIN-CONTAINING PROTEIN"/>
    <property type="match status" value="1"/>
</dbReference>
<sequence length="286" mass="32678">MVIPQWRPTAHPAPPMTPVFVVPLPSEAPTLDVHPSVVLPHSVREPTFKLTGPYGYTQPPEFPLNTKKPVMTEEQEEMTQKVKSLELAMKNFQGLWGYKSVSYKDLCMFPGVNLPLGFKMPKFENYDEYGDLVAHLRCYCNQLRGARGKEELLMTYFGESLSGLASEWFVDQDIDRPNFRSNPNNEMRQKLRDSFTPIGESYASLFQRLVQWGIITPLLGYTPDPHSRSFDPNVQCAYHSNVQDRSIEDCRALKREIEKMIHDKSIMVQNIDSEESSSHADMQTSG</sequence>
<dbReference type="PANTHER" id="PTHR33223:SF8">
    <property type="entry name" value="OS04G0172440 PROTEIN"/>
    <property type="match status" value="1"/>
</dbReference>
<organism evidence="1 2">
    <name type="scientific">Capsicum annuum</name>
    <name type="common">Capsicum pepper</name>
    <dbReference type="NCBI Taxonomy" id="4072"/>
    <lineage>
        <taxon>Eukaryota</taxon>
        <taxon>Viridiplantae</taxon>
        <taxon>Streptophyta</taxon>
        <taxon>Embryophyta</taxon>
        <taxon>Tracheophyta</taxon>
        <taxon>Spermatophyta</taxon>
        <taxon>Magnoliopsida</taxon>
        <taxon>eudicotyledons</taxon>
        <taxon>Gunneridae</taxon>
        <taxon>Pentapetalae</taxon>
        <taxon>asterids</taxon>
        <taxon>lamiids</taxon>
        <taxon>Solanales</taxon>
        <taxon>Solanaceae</taxon>
        <taxon>Solanoideae</taxon>
        <taxon>Capsiceae</taxon>
        <taxon>Capsicum</taxon>
    </lineage>
</organism>
<accession>A0A2G2Z4B3</accession>